<keyword evidence="5 10" id="KW-1278">Translocase</keyword>
<feature type="binding site" evidence="10">
    <location>
        <position position="78"/>
    </location>
    <ligand>
        <name>[4Fe-4S] cluster</name>
        <dbReference type="ChEBI" id="CHEBI:49883"/>
        <label>1</label>
    </ligand>
</feature>
<dbReference type="PANTHER" id="PTHR43560:SF1">
    <property type="entry name" value="ION-TRANSLOCATING OXIDOREDUCTASE COMPLEX SUBUNIT B"/>
    <property type="match status" value="1"/>
</dbReference>
<keyword evidence="4 10" id="KW-0677">Repeat</keyword>
<dbReference type="HAMAP" id="MF_00463">
    <property type="entry name" value="RsxB_RnfB"/>
    <property type="match status" value="1"/>
</dbReference>
<proteinExistence type="inferred from homology"/>
<comment type="subcellular location">
    <subcellularLocation>
        <location evidence="10">Cell membrane</location>
    </subcellularLocation>
</comment>
<evidence type="ECO:0000256" key="2">
    <source>
        <dbReference type="ARBA" id="ARBA00022485"/>
    </source>
</evidence>
<comment type="cofactor">
    <cofactor evidence="10">
        <name>[4Fe-4S] cluster</name>
        <dbReference type="ChEBI" id="CHEBI:49883"/>
    </cofactor>
    <text evidence="10">Binds 3 [4Fe-4S] clusters.</text>
</comment>
<dbReference type="PROSITE" id="PS51379">
    <property type="entry name" value="4FE4S_FER_2"/>
    <property type="match status" value="4"/>
</dbReference>
<dbReference type="PANTHER" id="PTHR43560">
    <property type="entry name" value="ION-TRANSLOCATING OXIDOREDUCTASE COMPLEX SUBUNIT B"/>
    <property type="match status" value="1"/>
</dbReference>
<evidence type="ECO:0000256" key="6">
    <source>
        <dbReference type="ARBA" id="ARBA00022982"/>
    </source>
</evidence>
<feature type="binding site" evidence="10">
    <location>
        <position position="148"/>
    </location>
    <ligand>
        <name>[4Fe-4S] cluster</name>
        <dbReference type="ChEBI" id="CHEBI:49883"/>
        <label>2</label>
    </ligand>
</feature>
<keyword evidence="9 10" id="KW-0472">Membrane</keyword>
<dbReference type="Gene3D" id="3.30.70.20">
    <property type="match status" value="2"/>
</dbReference>
<organism evidence="13 14">
    <name type="scientific">Segatella bryantii</name>
    <name type="common">Prevotella bryantii</name>
    <dbReference type="NCBI Taxonomy" id="77095"/>
    <lineage>
        <taxon>Bacteria</taxon>
        <taxon>Pseudomonadati</taxon>
        <taxon>Bacteroidota</taxon>
        <taxon>Bacteroidia</taxon>
        <taxon>Bacteroidales</taxon>
        <taxon>Prevotellaceae</taxon>
        <taxon>Segatella</taxon>
    </lineage>
</organism>
<feature type="binding site" evidence="10">
    <location>
        <position position="176"/>
    </location>
    <ligand>
        <name>[4Fe-4S] cluster</name>
        <dbReference type="ChEBI" id="CHEBI:49883"/>
        <label>3</label>
    </ligand>
</feature>
<feature type="binding site" evidence="10">
    <location>
        <position position="49"/>
    </location>
    <ligand>
        <name>[4Fe-4S] cluster</name>
        <dbReference type="ChEBI" id="CHEBI:49883"/>
        <label>1</label>
    </ligand>
</feature>
<evidence type="ECO:0000259" key="12">
    <source>
        <dbReference type="PROSITE" id="PS51656"/>
    </source>
</evidence>
<gene>
    <name evidence="10" type="primary">rnfB</name>
    <name evidence="13" type="ORF">PRRU23_06980</name>
</gene>
<dbReference type="InterPro" id="IPR007202">
    <property type="entry name" value="4Fe-4S_dom"/>
</dbReference>
<dbReference type="InterPro" id="IPR017896">
    <property type="entry name" value="4Fe4S_Fe-S-bd"/>
</dbReference>
<feature type="binding site" evidence="10">
    <location>
        <position position="52"/>
    </location>
    <ligand>
        <name>[4Fe-4S] cluster</name>
        <dbReference type="ChEBI" id="CHEBI:49883"/>
        <label>1</label>
    </ligand>
</feature>
<dbReference type="NCBIfam" id="NF005504">
    <property type="entry name" value="PRK07118.1-3"/>
    <property type="match status" value="1"/>
</dbReference>
<keyword evidence="10" id="KW-1003">Cell membrane</keyword>
<comment type="subunit">
    <text evidence="10">The complex is composed of six subunits: RnfA, RnfB, RnfC, RnfD, RnfE and RnfG.</text>
</comment>
<feature type="domain" description="4Fe-4S ferredoxin-type" evidence="11">
    <location>
        <begin position="244"/>
        <end position="273"/>
    </location>
</feature>
<feature type="binding site" evidence="10">
    <location>
        <position position="151"/>
    </location>
    <ligand>
        <name>[4Fe-4S] cluster</name>
        <dbReference type="ChEBI" id="CHEBI:49883"/>
        <label>2</label>
    </ligand>
</feature>
<evidence type="ECO:0000256" key="10">
    <source>
        <dbReference type="HAMAP-Rule" id="MF_00463"/>
    </source>
</evidence>
<dbReference type="Pfam" id="PF13187">
    <property type="entry name" value="Fer4_9"/>
    <property type="match status" value="1"/>
</dbReference>
<feature type="binding site" evidence="10">
    <location>
        <position position="186"/>
    </location>
    <ligand>
        <name>[4Fe-4S] cluster</name>
        <dbReference type="ChEBI" id="CHEBI:49883"/>
        <label>2</label>
    </ligand>
</feature>
<dbReference type="GO" id="GO:0022900">
    <property type="term" value="P:electron transport chain"/>
    <property type="evidence" value="ECO:0007669"/>
    <property type="project" value="UniProtKB-UniRule"/>
</dbReference>
<keyword evidence="1 10" id="KW-0813">Transport</keyword>
<evidence type="ECO:0000259" key="11">
    <source>
        <dbReference type="PROSITE" id="PS51379"/>
    </source>
</evidence>
<accession>A0AA37HWN9</accession>
<keyword evidence="3 10" id="KW-0479">Metal-binding</keyword>
<keyword evidence="7 10" id="KW-0408">Iron</keyword>
<feature type="binding site" evidence="10">
    <location>
        <position position="182"/>
    </location>
    <ligand>
        <name>[4Fe-4S] cluster</name>
        <dbReference type="ChEBI" id="CHEBI:49883"/>
        <label>3</label>
    </ligand>
</feature>
<evidence type="ECO:0000256" key="9">
    <source>
        <dbReference type="ARBA" id="ARBA00023136"/>
    </source>
</evidence>
<dbReference type="InterPro" id="IPR050395">
    <property type="entry name" value="4Fe4S_Ferredoxin_RnfB"/>
</dbReference>
<evidence type="ECO:0000256" key="4">
    <source>
        <dbReference type="ARBA" id="ARBA00022737"/>
    </source>
</evidence>
<comment type="similarity">
    <text evidence="10">Belongs to the 4Fe4S bacterial-type ferredoxin family. RnfB subfamily.</text>
</comment>
<evidence type="ECO:0000256" key="8">
    <source>
        <dbReference type="ARBA" id="ARBA00023014"/>
    </source>
</evidence>
<comment type="function">
    <text evidence="10">Part of a membrane-bound complex that couples electron transfer with translocation of ions across the membrane.</text>
</comment>
<feature type="domain" description="4Fe-4S" evidence="12">
    <location>
        <begin position="32"/>
        <end position="95"/>
    </location>
</feature>
<dbReference type="Gene3D" id="1.10.15.40">
    <property type="entry name" value="Electron transport complex subunit B, putative Fe-S cluster"/>
    <property type="match status" value="1"/>
</dbReference>
<dbReference type="PROSITE" id="PS51656">
    <property type="entry name" value="4FE4S"/>
    <property type="match status" value="1"/>
</dbReference>
<keyword evidence="6 10" id="KW-0249">Electron transport</keyword>
<evidence type="ECO:0000313" key="14">
    <source>
        <dbReference type="Proteomes" id="UP000887043"/>
    </source>
</evidence>
<dbReference type="GO" id="GO:0005886">
    <property type="term" value="C:plasma membrane"/>
    <property type="evidence" value="ECO:0007669"/>
    <property type="project" value="UniProtKB-SubCell"/>
</dbReference>
<name>A0AA37HWN9_SEGBR</name>
<dbReference type="InterPro" id="IPR010207">
    <property type="entry name" value="Elect_transpt_cplx_RnfB/RsxB"/>
</dbReference>
<keyword evidence="8 10" id="KW-0411">Iron-sulfur</keyword>
<dbReference type="InterPro" id="IPR017900">
    <property type="entry name" value="4Fe4S_Fe_S_CS"/>
</dbReference>
<dbReference type="AlphaFoldDB" id="A0AA37HWN9"/>
<comment type="caution">
    <text evidence="13">The sequence shown here is derived from an EMBL/GenBank/DDBJ whole genome shotgun (WGS) entry which is preliminary data.</text>
</comment>
<evidence type="ECO:0000256" key="1">
    <source>
        <dbReference type="ARBA" id="ARBA00022448"/>
    </source>
</evidence>
<feature type="binding site" evidence="10">
    <location>
        <position position="155"/>
    </location>
    <ligand>
        <name>[4Fe-4S] cluster</name>
        <dbReference type="ChEBI" id="CHEBI:49883"/>
        <label>3</label>
    </ligand>
</feature>
<dbReference type="Pfam" id="PF12838">
    <property type="entry name" value="Fer4_7"/>
    <property type="match status" value="1"/>
</dbReference>
<dbReference type="Proteomes" id="UP000887043">
    <property type="component" value="Unassembled WGS sequence"/>
</dbReference>
<evidence type="ECO:0000256" key="3">
    <source>
        <dbReference type="ARBA" id="ARBA00022723"/>
    </source>
</evidence>
<feature type="binding site" evidence="10">
    <location>
        <position position="179"/>
    </location>
    <ligand>
        <name>[4Fe-4S] cluster</name>
        <dbReference type="ChEBI" id="CHEBI:49883"/>
        <label>3</label>
    </ligand>
</feature>
<sequence length="305" mass="31895">MNFILIAVLVLGAIALVAAVILYIVSKKFAVQEDPRIAQVVEILPGANCGGCGFAGCGGLAEALVKGADAGSIEGIRCPVGGDPVMGEVADLLGMAVANTEPMVAVVRCNGTCTNRPRIAEYDGLRTCQAMNANGSGETGCGFGCLGCGDCTKACAFDAIHMNPETGLPEVDEEKCTSCGACTKACPRHIIELRKKGPKGRRVYVQCVNKDKGAVARKSCTAACIGCGKCQKVCKFEAITIENNLSYIDFNKCRMCTKCVDECPTGAIIKVNFPVKKAQPAKSVETVAQPAAASVNEETKVEEKK</sequence>
<dbReference type="EMBL" id="BPTR01000001">
    <property type="protein sequence ID" value="GJG26998.1"/>
    <property type="molecule type" value="Genomic_DNA"/>
</dbReference>
<evidence type="ECO:0000256" key="7">
    <source>
        <dbReference type="ARBA" id="ARBA00023004"/>
    </source>
</evidence>
<dbReference type="GO" id="GO:0009055">
    <property type="term" value="F:electron transfer activity"/>
    <property type="evidence" value="ECO:0007669"/>
    <property type="project" value="InterPro"/>
</dbReference>
<dbReference type="EC" id="7.-.-.-" evidence="10"/>
<evidence type="ECO:0000313" key="13">
    <source>
        <dbReference type="EMBL" id="GJG26998.1"/>
    </source>
</evidence>
<evidence type="ECO:0000256" key="5">
    <source>
        <dbReference type="ARBA" id="ARBA00022967"/>
    </source>
</evidence>
<dbReference type="Pfam" id="PF04060">
    <property type="entry name" value="FeS"/>
    <property type="match status" value="1"/>
</dbReference>
<dbReference type="GO" id="GO:0046872">
    <property type="term" value="F:metal ion binding"/>
    <property type="evidence" value="ECO:0007669"/>
    <property type="project" value="UniProtKB-KW"/>
</dbReference>
<dbReference type="RefSeq" id="WP_006282852.1">
    <property type="nucleotide sequence ID" value="NZ_BPTR01000001.1"/>
</dbReference>
<keyword evidence="2 10" id="KW-0004">4Fe-4S</keyword>
<feature type="domain" description="4Fe-4S ferredoxin-type" evidence="11">
    <location>
        <begin position="145"/>
        <end position="165"/>
    </location>
</feature>
<feature type="binding site" evidence="10">
    <location>
        <position position="141"/>
    </location>
    <ligand>
        <name>[4Fe-4S] cluster</name>
        <dbReference type="ChEBI" id="CHEBI:49883"/>
        <label>2</label>
    </ligand>
</feature>
<reference evidence="13" key="1">
    <citation type="submission" date="2021-08" db="EMBL/GenBank/DDBJ databases">
        <title>Prevotella lacticifex sp. nov., isolated from rumen of cow.</title>
        <authorList>
            <person name="Shinkai T."/>
            <person name="Ikeyama N."/>
            <person name="Kumagai M."/>
            <person name="Ohmori H."/>
            <person name="Sakamoto M."/>
            <person name="Ohkuma M."/>
            <person name="Mitsumori M."/>
        </authorList>
    </citation>
    <scope>NUCLEOTIDE SEQUENCE</scope>
    <source>
        <strain evidence="13">DSM 11371</strain>
    </source>
</reference>
<dbReference type="GO" id="GO:0051539">
    <property type="term" value="F:4 iron, 4 sulfur cluster binding"/>
    <property type="evidence" value="ECO:0007669"/>
    <property type="project" value="UniProtKB-UniRule"/>
</dbReference>
<dbReference type="SUPFAM" id="SSF54862">
    <property type="entry name" value="4Fe-4S ferredoxins"/>
    <property type="match status" value="2"/>
</dbReference>
<feature type="domain" description="4Fe-4S ferredoxin-type" evidence="11">
    <location>
        <begin position="167"/>
        <end position="196"/>
    </location>
</feature>
<dbReference type="CDD" id="cd10549">
    <property type="entry name" value="MtMvhB_like"/>
    <property type="match status" value="1"/>
</dbReference>
<feature type="domain" description="4Fe-4S ferredoxin-type" evidence="11">
    <location>
        <begin position="214"/>
        <end position="243"/>
    </location>
</feature>
<feature type="binding site" evidence="10">
    <location>
        <position position="145"/>
    </location>
    <ligand>
        <name>[4Fe-4S] cluster</name>
        <dbReference type="ChEBI" id="CHEBI:49883"/>
        <label>2</label>
    </ligand>
</feature>
<dbReference type="PROSITE" id="PS00198">
    <property type="entry name" value="4FE4S_FER_1"/>
    <property type="match status" value="2"/>
</dbReference>
<feature type="region of interest" description="Hydrophobic" evidence="10">
    <location>
        <begin position="1"/>
        <end position="26"/>
    </location>
</feature>
<protein>
    <recommendedName>
        <fullName evidence="10">Ion-translocating oxidoreductase complex subunit B</fullName>
        <ecNumber evidence="10">7.-.-.-</ecNumber>
    </recommendedName>
    <alternativeName>
        <fullName evidence="10">Rnf electron transport complex subunit B</fullName>
    </alternativeName>
</protein>
<feature type="binding site" evidence="10">
    <location>
        <position position="57"/>
    </location>
    <ligand>
        <name>[4Fe-4S] cluster</name>
        <dbReference type="ChEBI" id="CHEBI:49883"/>
        <label>1</label>
    </ligand>
</feature>